<accession>A0A5Q3ECJ2</accession>
<name>A0A5Q3ECJ2_FUSFU</name>
<evidence type="ECO:0000313" key="1">
    <source>
        <dbReference type="EMBL" id="VTT58557.1"/>
    </source>
</evidence>
<gene>
    <name evidence="1" type="ORF">C2S_13940</name>
</gene>
<comment type="caution">
    <text evidence="1">The sequence shown here is derived from an EMBL/GenBank/DDBJ whole genome shotgun (WGS) entry which is preliminary data.</text>
</comment>
<evidence type="ECO:0000313" key="2">
    <source>
        <dbReference type="Proteomes" id="UP000760494"/>
    </source>
</evidence>
<organism evidence="1 2">
    <name type="scientific">Fusarium fujikuroi</name>
    <name type="common">Bakanae and foot rot disease fungus</name>
    <name type="synonym">Gibberella fujikuroi</name>
    <dbReference type="NCBI Taxonomy" id="5127"/>
    <lineage>
        <taxon>Eukaryota</taxon>
        <taxon>Fungi</taxon>
        <taxon>Dikarya</taxon>
        <taxon>Ascomycota</taxon>
        <taxon>Pezizomycotina</taxon>
        <taxon>Sordariomycetes</taxon>
        <taxon>Hypocreomycetidae</taxon>
        <taxon>Hypocreales</taxon>
        <taxon>Nectriaceae</taxon>
        <taxon>Fusarium</taxon>
        <taxon>Fusarium fujikuroi species complex</taxon>
    </lineage>
</organism>
<dbReference type="AlphaFoldDB" id="A0A5Q3ECJ2"/>
<protein>
    <submittedName>
        <fullName evidence="1">Uncharacterized protein</fullName>
    </submittedName>
</protein>
<dbReference type="EMBL" id="CABFJX010000021">
    <property type="protein sequence ID" value="VTT58557.1"/>
    <property type="molecule type" value="Genomic_DNA"/>
</dbReference>
<sequence length="110" mass="11985">MQTQQTSMHPRTGSHDGAKTLNEPLESRQLLTILRPFLGKMGSLPFLSDVQSQSRLPLSPSTTTDGTPKPGVVCGNWGLIFAVQIIAVINSQPDGLDCEAQHEAYRHAPY</sequence>
<reference evidence="1" key="1">
    <citation type="submission" date="2019-05" db="EMBL/GenBank/DDBJ databases">
        <authorList>
            <person name="Piombo E."/>
        </authorList>
    </citation>
    <scope>NUCLEOTIDE SEQUENCE</scope>
    <source>
        <strain evidence="1">C2S</strain>
    </source>
</reference>
<dbReference type="Proteomes" id="UP000760494">
    <property type="component" value="Unassembled WGS sequence"/>
</dbReference>
<proteinExistence type="predicted"/>